<evidence type="ECO:0000313" key="4">
    <source>
        <dbReference type="Proteomes" id="UP000243459"/>
    </source>
</evidence>
<evidence type="ECO:0000256" key="1">
    <source>
        <dbReference type="SAM" id="MobiDB-lite"/>
    </source>
</evidence>
<dbReference type="OMA" id="RNGSHIN"/>
<protein>
    <recommendedName>
        <fullName evidence="2">SAP domain-containing protein</fullName>
    </recommendedName>
</protein>
<accession>A0A5P1EHL6</accession>
<dbReference type="AlphaFoldDB" id="A0A5P1EHL6"/>
<gene>
    <name evidence="3" type="ORF">A4U43_C07F36960</name>
</gene>
<dbReference type="InterPro" id="IPR036361">
    <property type="entry name" value="SAP_dom_sf"/>
</dbReference>
<feature type="compositionally biased region" description="Basic and acidic residues" evidence="1">
    <location>
        <begin position="508"/>
        <end position="518"/>
    </location>
</feature>
<evidence type="ECO:0000313" key="3">
    <source>
        <dbReference type="EMBL" id="ONK65425.1"/>
    </source>
</evidence>
<dbReference type="EMBL" id="CM007387">
    <property type="protein sequence ID" value="ONK65425.1"/>
    <property type="molecule type" value="Genomic_DNA"/>
</dbReference>
<proteinExistence type="predicted"/>
<keyword evidence="4" id="KW-1185">Reference proteome</keyword>
<feature type="domain" description="SAP" evidence="2">
    <location>
        <begin position="549"/>
        <end position="583"/>
    </location>
</feature>
<dbReference type="Gene3D" id="1.10.720.30">
    <property type="entry name" value="SAP domain"/>
    <property type="match status" value="1"/>
</dbReference>
<organism evidence="3 4">
    <name type="scientific">Asparagus officinalis</name>
    <name type="common">Garden asparagus</name>
    <dbReference type="NCBI Taxonomy" id="4686"/>
    <lineage>
        <taxon>Eukaryota</taxon>
        <taxon>Viridiplantae</taxon>
        <taxon>Streptophyta</taxon>
        <taxon>Embryophyta</taxon>
        <taxon>Tracheophyta</taxon>
        <taxon>Spermatophyta</taxon>
        <taxon>Magnoliopsida</taxon>
        <taxon>Liliopsida</taxon>
        <taxon>Asparagales</taxon>
        <taxon>Asparagaceae</taxon>
        <taxon>Asparagoideae</taxon>
        <taxon>Asparagus</taxon>
    </lineage>
</organism>
<dbReference type="Proteomes" id="UP000243459">
    <property type="component" value="Chromosome 7"/>
</dbReference>
<dbReference type="Gramene" id="ONK65425">
    <property type="protein sequence ID" value="ONK65425"/>
    <property type="gene ID" value="A4U43_C07F36960"/>
</dbReference>
<sequence>MFRNKILVRASPPPSSSFSLLPLSLPIAGDRSPPLSNSIDLQTLCCRLSRTWRLACFLHAGDIFVVYQRSQCESAARVVDELVRSIPGIEVGLEEEVRSSSLIAKAVEWWLRSIMFDNSWSCVGENCFIQSSFACSEERRHLCSINVTVQAETDDGLLFLVSPDVLWFKRHKLSDLASSQVLGKFENGEAVVLEEYGFSTSCKVLPSLYEGHVIGLSKLLPAGETVNRFEEFSLFKHGLDLPSNYFFNIQIRNGSHINRQWYPSAFALQVSGLAPAPQTVRTSKALQALEFFVNLIGDWDFFGQGLLKVKEVSSLVTSTLLPAWKTATSNLKDATMGERISYTGEVTRQQDTNLDLLQLSLDFHTPKPAFGCVFREKHADVHQYDCLLSDTRVKCPPDANVIKVASFAESISSEPKCVNKSNGTETSAVNFLSQITAAKSEYQKESNVSKKKDVSAEILTIKITHESSSTSESSVHEKTEVEKKLTSAEDCMSGVTAEESDLVSETSANEKKHNSSGDVIREVSRNGVSVQKVEVSVQSVIDYHSRGVLQSLTVPDLKSFLTIKNKKVGGKKEELVQRITDCLLNPDHFHKL</sequence>
<dbReference type="Pfam" id="PF02037">
    <property type="entry name" value="SAP"/>
    <property type="match status" value="1"/>
</dbReference>
<name>A0A5P1EHL6_ASPOF</name>
<dbReference type="PROSITE" id="PS50800">
    <property type="entry name" value="SAP"/>
    <property type="match status" value="1"/>
</dbReference>
<feature type="region of interest" description="Disordered" evidence="1">
    <location>
        <begin position="499"/>
        <end position="518"/>
    </location>
</feature>
<dbReference type="SMART" id="SM00513">
    <property type="entry name" value="SAP"/>
    <property type="match status" value="1"/>
</dbReference>
<dbReference type="InterPro" id="IPR003034">
    <property type="entry name" value="SAP_dom"/>
</dbReference>
<dbReference type="SUPFAM" id="SSF68906">
    <property type="entry name" value="SAP domain"/>
    <property type="match status" value="1"/>
</dbReference>
<evidence type="ECO:0000259" key="2">
    <source>
        <dbReference type="PROSITE" id="PS50800"/>
    </source>
</evidence>
<reference evidence="4" key="1">
    <citation type="journal article" date="2017" name="Nat. Commun.">
        <title>The asparagus genome sheds light on the origin and evolution of a young Y chromosome.</title>
        <authorList>
            <person name="Harkess A."/>
            <person name="Zhou J."/>
            <person name="Xu C."/>
            <person name="Bowers J.E."/>
            <person name="Van der Hulst R."/>
            <person name="Ayyampalayam S."/>
            <person name="Mercati F."/>
            <person name="Riccardi P."/>
            <person name="McKain M.R."/>
            <person name="Kakrana A."/>
            <person name="Tang H."/>
            <person name="Ray J."/>
            <person name="Groenendijk J."/>
            <person name="Arikit S."/>
            <person name="Mathioni S.M."/>
            <person name="Nakano M."/>
            <person name="Shan H."/>
            <person name="Telgmann-Rauber A."/>
            <person name="Kanno A."/>
            <person name="Yue Z."/>
            <person name="Chen H."/>
            <person name="Li W."/>
            <person name="Chen Y."/>
            <person name="Xu X."/>
            <person name="Zhang Y."/>
            <person name="Luo S."/>
            <person name="Chen H."/>
            <person name="Gao J."/>
            <person name="Mao Z."/>
            <person name="Pires J.C."/>
            <person name="Luo M."/>
            <person name="Kudrna D."/>
            <person name="Wing R.A."/>
            <person name="Meyers B.C."/>
            <person name="Yi K."/>
            <person name="Kong H."/>
            <person name="Lavrijsen P."/>
            <person name="Sunseri F."/>
            <person name="Falavigna A."/>
            <person name="Ye Y."/>
            <person name="Leebens-Mack J.H."/>
            <person name="Chen G."/>
        </authorList>
    </citation>
    <scope>NUCLEOTIDE SEQUENCE [LARGE SCALE GENOMIC DNA]</scope>
    <source>
        <strain evidence="4">cv. DH0086</strain>
    </source>
</reference>